<keyword evidence="7" id="KW-0119">Carbohydrate metabolism</keyword>
<dbReference type="AlphaFoldDB" id="A0A426DS37"/>
<reference evidence="10" key="1">
    <citation type="submission" date="2018-10" db="EMBL/GenBank/DDBJ databases">
        <title>Schaedlerella arabinophila gen. nov. sp. nov., isolated from the mouse intestinal tract and comparative analysis with the genome of the closely related altered Schaedler flora strain ASF502.</title>
        <authorList>
            <person name="Miyake S."/>
            <person name="Soh M."/>
            <person name="Seedorf H."/>
        </authorList>
    </citation>
    <scope>NUCLEOTIDE SEQUENCE [LARGE SCALE GENOMIC DNA]</scope>
    <source>
        <strain evidence="10">DSM 106076</strain>
    </source>
</reference>
<evidence type="ECO:0000256" key="6">
    <source>
        <dbReference type="ARBA" id="ARBA00022801"/>
    </source>
</evidence>
<dbReference type="SMART" id="SM00813">
    <property type="entry name" value="Alpha-L-AF_C"/>
    <property type="match status" value="1"/>
</dbReference>
<dbReference type="EMBL" id="RHJS01000001">
    <property type="protein sequence ID" value="RRK36998.1"/>
    <property type="molecule type" value="Genomic_DNA"/>
</dbReference>
<dbReference type="SUPFAM" id="SSF51011">
    <property type="entry name" value="Glycosyl hydrolase domain"/>
    <property type="match status" value="1"/>
</dbReference>
<comment type="catalytic activity">
    <reaction evidence="1">
        <text>Hydrolysis of terminal non-reducing alpha-L-arabinofuranoside residues in alpha-L-arabinosides.</text>
        <dbReference type="EC" id="3.2.1.55"/>
    </reaction>
</comment>
<comment type="subunit">
    <text evidence="4">Homohexamer; trimer of dimers.</text>
</comment>
<name>A0A426DS37_9FIRM</name>
<dbReference type="Proteomes" id="UP000274920">
    <property type="component" value="Unassembled WGS sequence"/>
</dbReference>
<dbReference type="Gene3D" id="3.20.20.80">
    <property type="entry name" value="Glycosidases"/>
    <property type="match status" value="1"/>
</dbReference>
<dbReference type="InterPro" id="IPR055235">
    <property type="entry name" value="ASD1_cat"/>
</dbReference>
<keyword evidence="11" id="KW-1185">Reference proteome</keyword>
<evidence type="ECO:0000256" key="4">
    <source>
        <dbReference type="ARBA" id="ARBA00011165"/>
    </source>
</evidence>
<dbReference type="GO" id="GO:0046556">
    <property type="term" value="F:alpha-L-arabinofuranosidase activity"/>
    <property type="evidence" value="ECO:0007669"/>
    <property type="project" value="UniProtKB-EC"/>
</dbReference>
<dbReference type="Pfam" id="PF22848">
    <property type="entry name" value="ASD1_dom"/>
    <property type="match status" value="1"/>
</dbReference>
<evidence type="ECO:0000313" key="11">
    <source>
        <dbReference type="Proteomes" id="UP000274920"/>
    </source>
</evidence>
<dbReference type="PANTHER" id="PTHR43576:SF3">
    <property type="entry name" value="ALPHA-L-ARABINOFURANOSIDASE C"/>
    <property type="match status" value="1"/>
</dbReference>
<evidence type="ECO:0000256" key="1">
    <source>
        <dbReference type="ARBA" id="ARBA00001462"/>
    </source>
</evidence>
<evidence type="ECO:0000259" key="9">
    <source>
        <dbReference type="SMART" id="SM00813"/>
    </source>
</evidence>
<keyword evidence="6" id="KW-0378">Hydrolase</keyword>
<feature type="domain" description="Alpha-L-arabinofuranosidase C-terminal" evidence="9">
    <location>
        <begin position="291"/>
        <end position="494"/>
    </location>
</feature>
<dbReference type="InterPro" id="IPR013780">
    <property type="entry name" value="Glyco_hydro_b"/>
</dbReference>
<dbReference type="Gene3D" id="2.60.40.1180">
    <property type="entry name" value="Golgi alpha-mannosidase II"/>
    <property type="match status" value="1"/>
</dbReference>
<evidence type="ECO:0000256" key="2">
    <source>
        <dbReference type="ARBA" id="ARBA00004881"/>
    </source>
</evidence>
<dbReference type="Pfam" id="PF06964">
    <property type="entry name" value="Alpha-L-AF_C"/>
    <property type="match status" value="1"/>
</dbReference>
<dbReference type="EC" id="3.2.1.55" evidence="5"/>
<comment type="pathway">
    <text evidence="2">Glycan metabolism.</text>
</comment>
<evidence type="ECO:0000256" key="5">
    <source>
        <dbReference type="ARBA" id="ARBA00012670"/>
    </source>
</evidence>
<dbReference type="GO" id="GO:0046373">
    <property type="term" value="P:L-arabinose metabolic process"/>
    <property type="evidence" value="ECO:0007669"/>
    <property type="project" value="InterPro"/>
</dbReference>
<evidence type="ECO:0000256" key="3">
    <source>
        <dbReference type="ARBA" id="ARBA00007186"/>
    </source>
</evidence>
<sequence>MYKAKLIVNKDFQRAEISPLIYGSFVEHMGRVVYNGIYEKEHEQADSEGFRKDVIEKVREMGVTCVRYPGGNFVSCYDWKDGVGEKEKRPKRRELAWKSIETNEVGTDEFISWTQKADVIPIFAVNLGTRGVENAVSLLEYCNLPAGTVYSDWRKYNGHEAPYQIPIWCLGNEMDGIWQIGHKTPDDYGKLAAQTAHAMKSLDDSIKTVVCGSSSTSVNTYTDWERIVLEYTYEFADYISLHQYYGGQEEGTEEFLAQSVEMEEYIKTVIGICDMVKSKKRSNRTIHICFDEWGVWEIPGDAVADAVASRDWEVAPAFSEQIYTMEDALLFAGMLMAMVKNCERVKIACQSLLTNISAAIMTKTGGEVWAQPIFYPFSFMSKYARGILLESVLKCPQYQSKKSNVISYLDQVAVYNPGQEEVVFFIVNRRSEESELTIEMQGFEITDETVEQVMLYHDDLKANNRDHHENVVPSTVQFKTENVNSVECRIHPYSWNMLRVKVRTDDE</sequence>
<accession>A0A426DS37</accession>
<proteinExistence type="inferred from homology"/>
<dbReference type="SUPFAM" id="SSF51445">
    <property type="entry name" value="(Trans)glycosidases"/>
    <property type="match status" value="1"/>
</dbReference>
<dbReference type="RefSeq" id="WP_125125935.1">
    <property type="nucleotide sequence ID" value="NZ_RHJS01000001.1"/>
</dbReference>
<organism evidence="10 11">
    <name type="scientific">Schaedlerella arabinosiphila</name>
    <dbReference type="NCBI Taxonomy" id="2044587"/>
    <lineage>
        <taxon>Bacteria</taxon>
        <taxon>Bacillati</taxon>
        <taxon>Bacillota</taxon>
        <taxon>Clostridia</taxon>
        <taxon>Lachnospirales</taxon>
        <taxon>Lachnospiraceae</taxon>
        <taxon>Schaedlerella</taxon>
    </lineage>
</organism>
<dbReference type="PANTHER" id="PTHR43576">
    <property type="entry name" value="ALPHA-L-ARABINOFURANOSIDASE C-RELATED"/>
    <property type="match status" value="1"/>
</dbReference>
<protein>
    <recommendedName>
        <fullName evidence="5">non-reducing end alpha-L-arabinofuranosidase</fullName>
        <ecNumber evidence="5">3.2.1.55</ecNumber>
    </recommendedName>
</protein>
<comment type="similarity">
    <text evidence="3">Belongs to the glycosyl hydrolase 51 family.</text>
</comment>
<keyword evidence="8" id="KW-0326">Glycosidase</keyword>
<dbReference type="GO" id="GO:0000272">
    <property type="term" value="P:polysaccharide catabolic process"/>
    <property type="evidence" value="ECO:0007669"/>
    <property type="project" value="TreeGrafter"/>
</dbReference>
<dbReference type="InterPro" id="IPR017853">
    <property type="entry name" value="GH"/>
</dbReference>
<dbReference type="InterPro" id="IPR010720">
    <property type="entry name" value="Alpha-L-AF_C"/>
</dbReference>
<comment type="caution">
    <text evidence="10">The sequence shown here is derived from an EMBL/GenBank/DDBJ whole genome shotgun (WGS) entry which is preliminary data.</text>
</comment>
<evidence type="ECO:0000313" key="10">
    <source>
        <dbReference type="EMBL" id="RRK36998.1"/>
    </source>
</evidence>
<evidence type="ECO:0000256" key="7">
    <source>
        <dbReference type="ARBA" id="ARBA00023277"/>
    </source>
</evidence>
<gene>
    <name evidence="10" type="ORF">EBB54_00630</name>
</gene>
<evidence type="ECO:0000256" key="8">
    <source>
        <dbReference type="ARBA" id="ARBA00023295"/>
    </source>
</evidence>